<dbReference type="AlphaFoldDB" id="A0A644TQK2"/>
<name>A0A644TQK2_9ZZZZ</name>
<organism evidence="1">
    <name type="scientific">bioreactor metagenome</name>
    <dbReference type="NCBI Taxonomy" id="1076179"/>
    <lineage>
        <taxon>unclassified sequences</taxon>
        <taxon>metagenomes</taxon>
        <taxon>ecological metagenomes</taxon>
    </lineage>
</organism>
<reference evidence="1" key="1">
    <citation type="submission" date="2019-08" db="EMBL/GenBank/DDBJ databases">
        <authorList>
            <person name="Kucharzyk K."/>
            <person name="Murdoch R.W."/>
            <person name="Higgins S."/>
            <person name="Loffler F."/>
        </authorList>
    </citation>
    <scope>NUCLEOTIDE SEQUENCE</scope>
</reference>
<evidence type="ECO:0000313" key="1">
    <source>
        <dbReference type="EMBL" id="MPL68717.1"/>
    </source>
</evidence>
<accession>A0A644TQK2</accession>
<sequence>MGNKNISLNSKNNFNLDLYTNLSCLPPEKIYSDAHCFQLSHPADILNSVFKRVISALEELILLKNGEQKLKLGTSIRNFLDAADNFYDNMFNIILSTKKPTVDKEFRTSREAILGHGYHDGITFSQHTLKESSFISDRNNASKHDNISFNPCEIRYPQSTYHVHGFFIGVLSKDDMMEPHKAFHPLYKGLYTGISYNFLIIKTISLLYFYCKKLNKVLFNNKLSQTTCEQNNNIILPAKIVCLSVQEIFFPDEYTKICGKFEFTKRGSLVIDPTYKTEKCEHTSWHLSNLITVNDRTRHGNSIIPYFRG</sequence>
<gene>
    <name evidence="1" type="ORF">SDC9_14445</name>
</gene>
<proteinExistence type="predicted"/>
<dbReference type="EMBL" id="VSSQ01000043">
    <property type="protein sequence ID" value="MPL68717.1"/>
    <property type="molecule type" value="Genomic_DNA"/>
</dbReference>
<protein>
    <submittedName>
        <fullName evidence="1">Uncharacterized protein</fullName>
    </submittedName>
</protein>
<comment type="caution">
    <text evidence="1">The sequence shown here is derived from an EMBL/GenBank/DDBJ whole genome shotgun (WGS) entry which is preliminary data.</text>
</comment>